<evidence type="ECO:0000256" key="1">
    <source>
        <dbReference type="PROSITE-ProRule" id="PRU00023"/>
    </source>
</evidence>
<dbReference type="InterPro" id="IPR036770">
    <property type="entry name" value="Ankyrin_rpt-contain_sf"/>
</dbReference>
<accession>A0AAE1LXA5</accession>
<organism evidence="3 4">
    <name type="scientific">Trichoderma aggressivum f. europaeum</name>
    <dbReference type="NCBI Taxonomy" id="173218"/>
    <lineage>
        <taxon>Eukaryota</taxon>
        <taxon>Fungi</taxon>
        <taxon>Dikarya</taxon>
        <taxon>Ascomycota</taxon>
        <taxon>Pezizomycotina</taxon>
        <taxon>Sordariomycetes</taxon>
        <taxon>Hypocreomycetidae</taxon>
        <taxon>Hypocreales</taxon>
        <taxon>Hypocreaceae</taxon>
        <taxon>Trichoderma</taxon>
    </lineage>
</organism>
<dbReference type="SUPFAM" id="SSF53300">
    <property type="entry name" value="vWA-like"/>
    <property type="match status" value="1"/>
</dbReference>
<dbReference type="AlphaFoldDB" id="A0AAE1LXA5"/>
<dbReference type="InterPro" id="IPR002110">
    <property type="entry name" value="Ankyrin_rpt"/>
</dbReference>
<dbReference type="SMART" id="SM00248">
    <property type="entry name" value="ANK"/>
    <property type="match status" value="3"/>
</dbReference>
<protein>
    <recommendedName>
        <fullName evidence="2">VWFA domain-containing protein</fullName>
    </recommendedName>
</protein>
<dbReference type="PANTHER" id="PTHR34706">
    <property type="entry name" value="SLR1338 PROTEIN"/>
    <property type="match status" value="1"/>
</dbReference>
<name>A0AAE1LXA5_9HYPO</name>
<dbReference type="Gene3D" id="1.25.40.20">
    <property type="entry name" value="Ankyrin repeat-containing domain"/>
    <property type="match status" value="1"/>
</dbReference>
<dbReference type="Gene3D" id="3.40.50.410">
    <property type="entry name" value="von Willebrand factor, type A domain"/>
    <property type="match status" value="1"/>
</dbReference>
<feature type="domain" description="VWFA" evidence="2">
    <location>
        <begin position="284"/>
        <end position="486"/>
    </location>
</feature>
<sequence length="499" mass="56024">MSIYEDARKGILVGSILDAYITSNPGILDEQSPDSGLTVLSIAAIEGFPEEVEQLLKKGARADALSKDLETPLLLAAWKGKKERARIIQLLLKKTPLSFINRSCKGANLNTPLMLAIEKKDYESIRLLVQAGAAEDENIKNSDGFTVKQIAYAAKDRLITRSLLPDEKLKAAVLAADVTSFLLYIVAWANKAVNGLVTELFGLNPELNESIDEQITQNQDLTKMEFLERVNEWMEMHGPLKRFFQGNDGFVQEMAEKLVNLEQDPANKLRSQTLSETIKLSLYKLVIYCDDSTSMKRDSRWESQKELVQRIAKIATMVLPPYEGVTLRFINRDVENSDNLTLEKLGNVLKDMDWRPGGDTPIGTNLRSKILQPLVYSKLDAGNLDRPLIVIIMTDGMPEREDKTELEKVILECEKKIQDSGYPPQTVKFMIGKIGTAKSAARFLASLRQNSDIARTTLVTSDKLDDAFKVYKENDSKLDKWLVETLFSPFRNLTGNDSQ</sequence>
<dbReference type="InterPro" id="IPR036465">
    <property type="entry name" value="vWFA_dom_sf"/>
</dbReference>
<evidence type="ECO:0000313" key="3">
    <source>
        <dbReference type="EMBL" id="KAK4069605.1"/>
    </source>
</evidence>
<evidence type="ECO:0000313" key="4">
    <source>
        <dbReference type="Proteomes" id="UP001273209"/>
    </source>
</evidence>
<dbReference type="PROSITE" id="PS50234">
    <property type="entry name" value="VWFA"/>
    <property type="match status" value="1"/>
</dbReference>
<dbReference type="PANTHER" id="PTHR34706:SF3">
    <property type="entry name" value="ANKYRIN REPEAT PROTEIN (AFU_ORTHOLOGUE AFUA_7G06200)"/>
    <property type="match status" value="1"/>
</dbReference>
<dbReference type="PROSITE" id="PS50088">
    <property type="entry name" value="ANK_REPEAT"/>
    <property type="match status" value="2"/>
</dbReference>
<dbReference type="SUPFAM" id="SSF48403">
    <property type="entry name" value="Ankyrin repeat"/>
    <property type="match status" value="1"/>
</dbReference>
<feature type="repeat" description="ANK" evidence="1">
    <location>
        <begin position="35"/>
        <end position="67"/>
    </location>
</feature>
<dbReference type="GeneID" id="87921624"/>
<dbReference type="Proteomes" id="UP001273209">
    <property type="component" value="Unassembled WGS sequence"/>
</dbReference>
<gene>
    <name evidence="3" type="ORF">Triagg1_7029</name>
</gene>
<feature type="repeat" description="ANK" evidence="1">
    <location>
        <begin position="108"/>
        <end position="133"/>
    </location>
</feature>
<dbReference type="Pfam" id="PF00023">
    <property type="entry name" value="Ank"/>
    <property type="match status" value="1"/>
</dbReference>
<keyword evidence="1" id="KW-0040">ANK repeat</keyword>
<dbReference type="InterPro" id="IPR002035">
    <property type="entry name" value="VWF_A"/>
</dbReference>
<dbReference type="EMBL" id="JAWRVG010000029">
    <property type="protein sequence ID" value="KAK4069605.1"/>
    <property type="molecule type" value="Genomic_DNA"/>
</dbReference>
<comment type="caution">
    <text evidence="3">The sequence shown here is derived from an EMBL/GenBank/DDBJ whole genome shotgun (WGS) entry which is preliminary data.</text>
</comment>
<keyword evidence="4" id="KW-1185">Reference proteome</keyword>
<dbReference type="PROSITE" id="PS50297">
    <property type="entry name" value="ANK_REP_REGION"/>
    <property type="match status" value="1"/>
</dbReference>
<reference evidence="3" key="1">
    <citation type="submission" date="2023-11" db="EMBL/GenBank/DDBJ databases">
        <title>The genome sequences of three competitors of mushroom-forming fungi.</title>
        <authorList>
            <person name="Beijen E."/>
            <person name="Ohm R.A."/>
        </authorList>
    </citation>
    <scope>NUCLEOTIDE SEQUENCE</scope>
    <source>
        <strain evidence="3">CBS 100526</strain>
    </source>
</reference>
<dbReference type="RefSeq" id="XP_062754101.1">
    <property type="nucleotide sequence ID" value="XM_062901720.1"/>
</dbReference>
<proteinExistence type="predicted"/>
<evidence type="ECO:0000259" key="2">
    <source>
        <dbReference type="PROSITE" id="PS50234"/>
    </source>
</evidence>